<dbReference type="KEGG" id="lfv:LF543_05875"/>
<organism evidence="2 3">
    <name type="scientific">Fructilactobacillus fructivorans</name>
    <dbReference type="NCBI Taxonomy" id="1614"/>
    <lineage>
        <taxon>Bacteria</taxon>
        <taxon>Bacillati</taxon>
        <taxon>Bacillota</taxon>
        <taxon>Bacilli</taxon>
        <taxon>Lactobacillales</taxon>
        <taxon>Lactobacillaceae</taxon>
        <taxon>Fructilactobacillus</taxon>
    </lineage>
</organism>
<dbReference type="GO" id="GO:0006355">
    <property type="term" value="P:regulation of DNA-templated transcription"/>
    <property type="evidence" value="ECO:0007669"/>
    <property type="project" value="InterPro"/>
</dbReference>
<feature type="domain" description="HTH merR-type" evidence="1">
    <location>
        <begin position="50"/>
        <end position="109"/>
    </location>
</feature>
<dbReference type="Pfam" id="PF13411">
    <property type="entry name" value="MerR_1"/>
    <property type="match status" value="1"/>
</dbReference>
<reference evidence="2 3" key="1">
    <citation type="submission" date="2019-10" db="EMBL/GenBank/DDBJ databases">
        <title>Genome sequencing of Lactobacillus fructivorans.</title>
        <authorList>
            <person name="Kim K."/>
        </authorList>
    </citation>
    <scope>NUCLEOTIDE SEQUENCE [LARGE SCALE GENOMIC DNA]</scope>
    <source>
        <strain evidence="2 3">LF543</strain>
    </source>
</reference>
<dbReference type="InterPro" id="IPR000551">
    <property type="entry name" value="MerR-type_HTH_dom"/>
</dbReference>
<sequence>MNSVSFNGCIEFDKIKKVGAHLENENDHDVADLNGRLGKIIAKNNISVGIGDISKCSGIPQSKIRYWEQRGYISSLPVQKNQNKRYSIHTLITVLLIKSYLESGFTLVTAVKKAERHEEISKVFKELLLDRVKYVKTRDGNYCINMGPLSDDPSKSVVIQIIDGDTKIKLMDTQKTLPNE</sequence>
<dbReference type="InterPro" id="IPR009061">
    <property type="entry name" value="DNA-bd_dom_put_sf"/>
</dbReference>
<gene>
    <name evidence="2" type="ORF">LF543_05875</name>
</gene>
<dbReference type="SUPFAM" id="SSF46955">
    <property type="entry name" value="Putative DNA-binding domain"/>
    <property type="match status" value="1"/>
</dbReference>
<dbReference type="Proteomes" id="UP000327194">
    <property type="component" value="Chromosome"/>
</dbReference>
<proteinExistence type="predicted"/>
<evidence type="ECO:0000259" key="1">
    <source>
        <dbReference type="Pfam" id="PF13411"/>
    </source>
</evidence>
<dbReference type="AlphaFoldDB" id="A0AAE6TXD2"/>
<evidence type="ECO:0000313" key="2">
    <source>
        <dbReference type="EMBL" id="QFX93088.1"/>
    </source>
</evidence>
<evidence type="ECO:0000313" key="3">
    <source>
        <dbReference type="Proteomes" id="UP000327194"/>
    </source>
</evidence>
<name>A0AAE6TXD2_9LACO</name>
<dbReference type="CDD" id="cd01105">
    <property type="entry name" value="HTH_GlnR-like"/>
    <property type="match status" value="1"/>
</dbReference>
<dbReference type="EMBL" id="CP045562">
    <property type="protein sequence ID" value="QFX93088.1"/>
    <property type="molecule type" value="Genomic_DNA"/>
</dbReference>
<dbReference type="Gene3D" id="1.10.1660.10">
    <property type="match status" value="1"/>
</dbReference>
<protein>
    <submittedName>
        <fullName evidence="2">MerR family transcriptional regulator</fullName>
    </submittedName>
</protein>
<dbReference type="GO" id="GO:0003677">
    <property type="term" value="F:DNA binding"/>
    <property type="evidence" value="ECO:0007669"/>
    <property type="project" value="InterPro"/>
</dbReference>
<accession>A0AAE6TXD2</accession>